<proteinExistence type="inferred from homology"/>
<dbReference type="Ensembl" id="ENSSANT00000014790.1">
    <property type="protein sequence ID" value="ENSSANP00000013863.1"/>
    <property type="gene ID" value="ENSSANG00000007371.1"/>
</dbReference>
<dbReference type="InterPro" id="IPR019532">
    <property type="entry name" value="Nucl_RNA-splicing_assoc_SR-25"/>
</dbReference>
<comment type="similarity">
    <text evidence="3">Belongs to the ARL6IP4 family.</text>
</comment>
<keyword evidence="6" id="KW-0508">mRNA splicing</keyword>
<dbReference type="Ensembl" id="ENSSANT00000014795.1">
    <property type="protein sequence ID" value="ENSSANP00000013868.1"/>
    <property type="gene ID" value="ENSSANG00000007371.1"/>
</dbReference>
<dbReference type="GO" id="GO:0006397">
    <property type="term" value="P:mRNA processing"/>
    <property type="evidence" value="ECO:0007669"/>
    <property type="project" value="UniProtKB-KW"/>
</dbReference>
<dbReference type="Ensembl" id="ENSSANT00000014792.1">
    <property type="protein sequence ID" value="ENSSANP00000013864.1"/>
    <property type="gene ID" value="ENSSANG00000007371.1"/>
</dbReference>
<evidence type="ECO:0000256" key="8">
    <source>
        <dbReference type="SAM" id="MobiDB-lite"/>
    </source>
</evidence>
<name>A0A671L0W5_9TELE</name>
<feature type="compositionally biased region" description="Low complexity" evidence="8">
    <location>
        <begin position="100"/>
        <end position="111"/>
    </location>
</feature>
<protein>
    <recommendedName>
        <fullName evidence="4">ADP-ribosylation factor-like protein 6-interacting protein 4</fullName>
    </recommendedName>
</protein>
<accession>A0A671L0W5</accession>
<organism evidence="9 10">
    <name type="scientific">Sinocyclocheilus anshuiensis</name>
    <dbReference type="NCBI Taxonomy" id="1608454"/>
    <lineage>
        <taxon>Eukaryota</taxon>
        <taxon>Metazoa</taxon>
        <taxon>Chordata</taxon>
        <taxon>Craniata</taxon>
        <taxon>Vertebrata</taxon>
        <taxon>Euteleostomi</taxon>
        <taxon>Actinopterygii</taxon>
        <taxon>Neopterygii</taxon>
        <taxon>Teleostei</taxon>
        <taxon>Ostariophysi</taxon>
        <taxon>Cypriniformes</taxon>
        <taxon>Cyprinidae</taxon>
        <taxon>Cyprininae</taxon>
        <taxon>Sinocyclocheilus</taxon>
    </lineage>
</organism>
<evidence type="ECO:0000256" key="2">
    <source>
        <dbReference type="ARBA" id="ARBA00004604"/>
    </source>
</evidence>
<feature type="region of interest" description="Disordered" evidence="8">
    <location>
        <begin position="1"/>
        <end position="119"/>
    </location>
</feature>
<feature type="compositionally biased region" description="Low complexity" evidence="8">
    <location>
        <begin position="50"/>
        <end position="62"/>
    </location>
</feature>
<evidence type="ECO:0000256" key="1">
    <source>
        <dbReference type="ARBA" id="ARBA00004324"/>
    </source>
</evidence>
<evidence type="ECO:0000256" key="6">
    <source>
        <dbReference type="ARBA" id="ARBA00023187"/>
    </source>
</evidence>
<comment type="subcellular location">
    <subcellularLocation>
        <location evidence="1">Nucleus speckle</location>
    </subcellularLocation>
    <subcellularLocation>
        <location evidence="2">Nucleus</location>
        <location evidence="2">Nucleolus</location>
    </subcellularLocation>
</comment>
<feature type="compositionally biased region" description="Basic residues" evidence="8">
    <location>
        <begin position="66"/>
        <end position="94"/>
    </location>
</feature>
<dbReference type="GO" id="GO:0016607">
    <property type="term" value="C:nuclear speck"/>
    <property type="evidence" value="ECO:0007669"/>
    <property type="project" value="UniProtKB-SubCell"/>
</dbReference>
<dbReference type="Pfam" id="PF10500">
    <property type="entry name" value="SR-25"/>
    <property type="match status" value="1"/>
</dbReference>
<evidence type="ECO:0000256" key="5">
    <source>
        <dbReference type="ARBA" id="ARBA00022664"/>
    </source>
</evidence>
<dbReference type="Proteomes" id="UP000472260">
    <property type="component" value="Unassembled WGS sequence"/>
</dbReference>
<evidence type="ECO:0000256" key="3">
    <source>
        <dbReference type="ARBA" id="ARBA00006852"/>
    </source>
</evidence>
<dbReference type="AlphaFoldDB" id="A0A671L0W5"/>
<reference evidence="9" key="1">
    <citation type="submission" date="2025-05" db="UniProtKB">
        <authorList>
            <consortium name="Ensembl"/>
        </authorList>
    </citation>
    <scope>IDENTIFICATION</scope>
</reference>
<keyword evidence="7" id="KW-0539">Nucleus</keyword>
<evidence type="ECO:0000256" key="4">
    <source>
        <dbReference type="ARBA" id="ARBA00017993"/>
    </source>
</evidence>
<gene>
    <name evidence="9" type="primary">LOC107702924</name>
</gene>
<keyword evidence="5" id="KW-0507">mRNA processing</keyword>
<feature type="compositionally biased region" description="Low complexity" evidence="8">
    <location>
        <begin position="21"/>
        <end position="34"/>
    </location>
</feature>
<feature type="compositionally biased region" description="Basic residues" evidence="8">
    <location>
        <begin position="39"/>
        <end position="49"/>
    </location>
</feature>
<feature type="compositionally biased region" description="Basic and acidic residues" evidence="8">
    <location>
        <begin position="1"/>
        <end position="20"/>
    </location>
</feature>
<evidence type="ECO:0000256" key="7">
    <source>
        <dbReference type="ARBA" id="ARBA00023242"/>
    </source>
</evidence>
<evidence type="ECO:0000313" key="10">
    <source>
        <dbReference type="Proteomes" id="UP000472260"/>
    </source>
</evidence>
<evidence type="ECO:0000313" key="9">
    <source>
        <dbReference type="Ensembl" id="ENSSANP00000013864.1"/>
    </source>
</evidence>
<keyword evidence="10" id="KW-1185">Reference proteome</keyword>
<dbReference type="GO" id="GO:0005730">
    <property type="term" value="C:nucleolus"/>
    <property type="evidence" value="ECO:0007669"/>
    <property type="project" value="UniProtKB-SubCell"/>
</dbReference>
<dbReference type="GO" id="GO:0008380">
    <property type="term" value="P:RNA splicing"/>
    <property type="evidence" value="ECO:0007669"/>
    <property type="project" value="UniProtKB-KW"/>
</dbReference>
<sequence length="239" mass="27372">MGGSDADSRSKSRHRDESKSRSLSSSSARRSSPSPQKKHEQRKKKKRRSPSSSSSSSGSASPSREKKARKKKKQKLKREKKKEKKEKKRQKKLALKAERAAASVSTAAAASDETPQSHLKTWQCEEAKEHGPVMTDEQKARHCTKRPMTKEDYEARQSIIRRVLDPETGRTRLVRGDGEILEEIVSKERHKEINKVHVLRNLSVNRKNISNRHHFFLFLTQQATKRDGDGFQKRVGINR</sequence>